<feature type="signal peptide" evidence="2">
    <location>
        <begin position="1"/>
        <end position="20"/>
    </location>
</feature>
<organism evidence="3 4">
    <name type="scientific">Aspergillus leporis</name>
    <dbReference type="NCBI Taxonomy" id="41062"/>
    <lineage>
        <taxon>Eukaryota</taxon>
        <taxon>Fungi</taxon>
        <taxon>Dikarya</taxon>
        <taxon>Ascomycota</taxon>
        <taxon>Pezizomycotina</taxon>
        <taxon>Eurotiomycetes</taxon>
        <taxon>Eurotiomycetidae</taxon>
        <taxon>Eurotiales</taxon>
        <taxon>Aspergillaceae</taxon>
        <taxon>Aspergillus</taxon>
        <taxon>Aspergillus subgen. Circumdati</taxon>
    </lineage>
</organism>
<sequence>MHRTVTSIFLAACVPLLVAAQATQTPAAVPGTIYSIKPCDAQNIVDKCLELMREQLKTCGPNEWSCLCEQSGNVATCYKNCPPSDESVAEDRNVKTFCDAAKALPSSSSKVATTSTPAASAAAKKTSTSTTTGSSSTSKGAAALPTAAFGTVEGGLILGVMLGVLGV</sequence>
<accession>A0A5N5WIM1</accession>
<evidence type="ECO:0000256" key="1">
    <source>
        <dbReference type="SAM" id="MobiDB-lite"/>
    </source>
</evidence>
<feature type="chain" id="PRO_5024899185" description="GPI anchored serine-threonine rich protein" evidence="2">
    <location>
        <begin position="21"/>
        <end position="167"/>
    </location>
</feature>
<evidence type="ECO:0000313" key="4">
    <source>
        <dbReference type="Proteomes" id="UP000326565"/>
    </source>
</evidence>
<evidence type="ECO:0000256" key="2">
    <source>
        <dbReference type="SAM" id="SignalP"/>
    </source>
</evidence>
<dbReference type="AlphaFoldDB" id="A0A5N5WIM1"/>
<dbReference type="Proteomes" id="UP000326565">
    <property type="component" value="Unassembled WGS sequence"/>
</dbReference>
<evidence type="ECO:0008006" key="5">
    <source>
        <dbReference type="Google" id="ProtNLM"/>
    </source>
</evidence>
<evidence type="ECO:0000313" key="3">
    <source>
        <dbReference type="EMBL" id="KAB8068129.1"/>
    </source>
</evidence>
<keyword evidence="4" id="KW-1185">Reference proteome</keyword>
<reference evidence="3 4" key="1">
    <citation type="submission" date="2019-04" db="EMBL/GenBank/DDBJ databases">
        <title>Friends and foes A comparative genomics study of 23 Aspergillus species from section Flavi.</title>
        <authorList>
            <consortium name="DOE Joint Genome Institute"/>
            <person name="Kjaerbolling I."/>
            <person name="Vesth T."/>
            <person name="Frisvad J.C."/>
            <person name="Nybo J.L."/>
            <person name="Theobald S."/>
            <person name="Kildgaard S."/>
            <person name="Isbrandt T."/>
            <person name="Kuo A."/>
            <person name="Sato A."/>
            <person name="Lyhne E.K."/>
            <person name="Kogle M.E."/>
            <person name="Wiebenga A."/>
            <person name="Kun R.S."/>
            <person name="Lubbers R.J."/>
            <person name="Makela M.R."/>
            <person name="Barry K."/>
            <person name="Chovatia M."/>
            <person name="Clum A."/>
            <person name="Daum C."/>
            <person name="Haridas S."/>
            <person name="He G."/>
            <person name="LaButti K."/>
            <person name="Lipzen A."/>
            <person name="Mondo S."/>
            <person name="Riley R."/>
            <person name="Salamov A."/>
            <person name="Simmons B.A."/>
            <person name="Magnuson J.K."/>
            <person name="Henrissat B."/>
            <person name="Mortensen U.H."/>
            <person name="Larsen T.O."/>
            <person name="Devries R.P."/>
            <person name="Grigoriev I.V."/>
            <person name="Machida M."/>
            <person name="Baker S.E."/>
            <person name="Andersen M.R."/>
        </authorList>
    </citation>
    <scope>NUCLEOTIDE SEQUENCE [LARGE SCALE GENOMIC DNA]</scope>
    <source>
        <strain evidence="3 4">CBS 151.66</strain>
    </source>
</reference>
<proteinExistence type="predicted"/>
<keyword evidence="2" id="KW-0732">Signal</keyword>
<gene>
    <name evidence="3" type="ORF">BDV29DRAFT_162660</name>
</gene>
<protein>
    <recommendedName>
        <fullName evidence="5">GPI anchored serine-threonine rich protein</fullName>
    </recommendedName>
</protein>
<dbReference type="EMBL" id="ML732414">
    <property type="protein sequence ID" value="KAB8068129.1"/>
    <property type="molecule type" value="Genomic_DNA"/>
</dbReference>
<name>A0A5N5WIM1_9EURO</name>
<feature type="region of interest" description="Disordered" evidence="1">
    <location>
        <begin position="110"/>
        <end position="140"/>
    </location>
</feature>
<dbReference type="OrthoDB" id="2507140at2759"/>